<reference evidence="1 2" key="2">
    <citation type="submission" date="2017-10" db="EMBL/GenBank/DDBJ databases">
        <title>Genome analyses suggest a sexual origin of heterokaryosis in a supposedly ancient asexual fungus.</title>
        <authorList>
            <person name="Corradi N."/>
            <person name="Sedzielewska K."/>
            <person name="Noel J."/>
            <person name="Charron P."/>
            <person name="Farinelli L."/>
            <person name="Marton T."/>
            <person name="Kruger M."/>
            <person name="Pelin A."/>
            <person name="Brachmann A."/>
            <person name="Corradi N."/>
        </authorList>
    </citation>
    <scope>NUCLEOTIDE SEQUENCE [LARGE SCALE GENOMIC DNA]</scope>
    <source>
        <strain evidence="1 2">A1</strain>
    </source>
</reference>
<protein>
    <submittedName>
        <fullName evidence="1">Uncharacterized protein</fullName>
    </submittedName>
</protein>
<accession>A0A2N0S7A3</accession>
<gene>
    <name evidence="1" type="ORF">RhiirA1_453514</name>
</gene>
<dbReference type="VEuPathDB" id="FungiDB:RhiirA1_453514"/>
<evidence type="ECO:0000313" key="1">
    <source>
        <dbReference type="EMBL" id="PKC71446.1"/>
    </source>
</evidence>
<proteinExistence type="predicted"/>
<dbReference type="AlphaFoldDB" id="A0A2N0S7A3"/>
<organism evidence="1 2">
    <name type="scientific">Rhizophagus irregularis</name>
    <dbReference type="NCBI Taxonomy" id="588596"/>
    <lineage>
        <taxon>Eukaryota</taxon>
        <taxon>Fungi</taxon>
        <taxon>Fungi incertae sedis</taxon>
        <taxon>Mucoromycota</taxon>
        <taxon>Glomeromycotina</taxon>
        <taxon>Glomeromycetes</taxon>
        <taxon>Glomerales</taxon>
        <taxon>Glomeraceae</taxon>
        <taxon>Rhizophagus</taxon>
    </lineage>
</organism>
<reference evidence="1 2" key="1">
    <citation type="submission" date="2017-10" db="EMBL/GenBank/DDBJ databases">
        <title>Extensive intraspecific genome diversity in a model arbuscular mycorrhizal fungus.</title>
        <authorList>
            <person name="Chen E.C.H."/>
            <person name="Morin E."/>
            <person name="Baudet D."/>
            <person name="Noel J."/>
            <person name="Ndikumana S."/>
            <person name="Charron P."/>
            <person name="St-Onge C."/>
            <person name="Giorgi J."/>
            <person name="Grigoriev I.V."/>
            <person name="Roux C."/>
            <person name="Martin F.M."/>
            <person name="Corradi N."/>
        </authorList>
    </citation>
    <scope>NUCLEOTIDE SEQUENCE [LARGE SCALE GENOMIC DNA]</scope>
    <source>
        <strain evidence="1 2">A1</strain>
    </source>
</reference>
<comment type="caution">
    <text evidence="1">The sequence shown here is derived from an EMBL/GenBank/DDBJ whole genome shotgun (WGS) entry which is preliminary data.</text>
</comment>
<dbReference type="Proteomes" id="UP000232688">
    <property type="component" value="Unassembled WGS sequence"/>
</dbReference>
<sequence>MTMIHYYDIAKKAIYRKHLLYFGSPSENRKPDFLKIPERPKGLEFDIYYSEYSFVIEMQGEQHEKFNKFFHRGNSNNFIKQQVQD</sequence>
<evidence type="ECO:0000313" key="2">
    <source>
        <dbReference type="Proteomes" id="UP000232688"/>
    </source>
</evidence>
<name>A0A2N0S7A3_9GLOM</name>
<dbReference type="EMBL" id="LLXH01000166">
    <property type="protein sequence ID" value="PKC71446.1"/>
    <property type="molecule type" value="Genomic_DNA"/>
</dbReference>